<dbReference type="InterPro" id="IPR012132">
    <property type="entry name" value="GMC_OxRdtase"/>
</dbReference>
<gene>
    <name evidence="5" type="ORF">EDB92DRAFT_2115204</name>
</gene>
<reference evidence="5" key="1">
    <citation type="submission" date="2022-01" db="EMBL/GenBank/DDBJ databases">
        <title>Comparative genomics reveals a dynamic genome evolution in the ectomycorrhizal milk-cap (Lactarius) mushrooms.</title>
        <authorList>
            <consortium name="DOE Joint Genome Institute"/>
            <person name="Lebreton A."/>
            <person name="Tang N."/>
            <person name="Kuo A."/>
            <person name="LaButti K."/>
            <person name="Drula E."/>
            <person name="Barry K."/>
            <person name="Clum A."/>
            <person name="Lipzen A."/>
            <person name="Mousain D."/>
            <person name="Ng V."/>
            <person name="Wang R."/>
            <person name="Wang X."/>
            <person name="Dai Y."/>
            <person name="Henrissat B."/>
            <person name="Grigoriev I.V."/>
            <person name="Guerin-Laguette A."/>
            <person name="Yu F."/>
            <person name="Martin F.M."/>
        </authorList>
    </citation>
    <scope>NUCLEOTIDE SEQUENCE</scope>
    <source>
        <strain evidence="5">QP</strain>
    </source>
</reference>
<name>A0AAD4LET2_9AGAM</name>
<evidence type="ECO:0000256" key="3">
    <source>
        <dbReference type="PIRSR" id="PIRSR000137-2"/>
    </source>
</evidence>
<evidence type="ECO:0000256" key="1">
    <source>
        <dbReference type="ARBA" id="ARBA00001974"/>
    </source>
</evidence>
<organism evidence="5 6">
    <name type="scientific">Lactarius akahatsu</name>
    <dbReference type="NCBI Taxonomy" id="416441"/>
    <lineage>
        <taxon>Eukaryota</taxon>
        <taxon>Fungi</taxon>
        <taxon>Dikarya</taxon>
        <taxon>Basidiomycota</taxon>
        <taxon>Agaricomycotina</taxon>
        <taxon>Agaricomycetes</taxon>
        <taxon>Russulales</taxon>
        <taxon>Russulaceae</taxon>
        <taxon>Lactarius</taxon>
    </lineage>
</organism>
<comment type="cofactor">
    <cofactor evidence="1 3">
        <name>FAD</name>
        <dbReference type="ChEBI" id="CHEBI:57692"/>
    </cofactor>
</comment>
<evidence type="ECO:0000313" key="6">
    <source>
        <dbReference type="Proteomes" id="UP001201163"/>
    </source>
</evidence>
<dbReference type="Gene3D" id="3.50.50.60">
    <property type="entry name" value="FAD/NAD(P)-binding domain"/>
    <property type="match status" value="1"/>
</dbReference>
<dbReference type="InterPro" id="IPR000172">
    <property type="entry name" value="GMC_OxRdtase_N"/>
</dbReference>
<dbReference type="GO" id="GO:0050660">
    <property type="term" value="F:flavin adenine dinucleotide binding"/>
    <property type="evidence" value="ECO:0007669"/>
    <property type="project" value="InterPro"/>
</dbReference>
<evidence type="ECO:0000259" key="4">
    <source>
        <dbReference type="PROSITE" id="PS00624"/>
    </source>
</evidence>
<dbReference type="Gene3D" id="3.30.560.10">
    <property type="entry name" value="Glucose Oxidase, domain 3"/>
    <property type="match status" value="1"/>
</dbReference>
<dbReference type="InterPro" id="IPR007867">
    <property type="entry name" value="GMC_OxRtase_C"/>
</dbReference>
<keyword evidence="6" id="KW-1185">Reference proteome</keyword>
<comment type="caution">
    <text evidence="5">The sequence shown here is derived from an EMBL/GenBank/DDBJ whole genome shotgun (WGS) entry which is preliminary data.</text>
</comment>
<sequence>MSSPTVIDEEYDIIIAGGGTAACVIAGRLAAADGSLRVLLLEAGPTTYNDPAHTQSLRCLSHIAPGSRTVRAHISQPSAALGGRTTTVACGQCLGGGGSVNFMAYVRPSASDYDDWETVYRNPGWGSKDLIPFLKKIETYQVPGGGPTHGTDGPLAVSLSGFFTDLAEQFLQVARTLDPDRAQKPDDADLNDLETINVYARWPKWINDETGTRSDVPHNMIYPLKYTRPNLHFLTGVHVKHITFDDENHATGVAYTLNPLFYPDGPGDTRTVRGTKLVLVSAGAFGSPAILERSGIGAKDVLERVGVKQRVDLPGVGENYQDHNNFDHKYFAADEAQSLDAILRNMEGGIDAAATEFGKTKKEISTQGALDAGIKWRPKPSELEELGPEFQEYWDSHFANAPDKPVLRIGMFSGLFENLTAVPPRKYFTLAIYTEYPLARGHVHIMHADDVSAPVDFVPGFFESKADVKPLTWGYKFAREIARRMPHFRGEPPVLHPPFAPGGPASIIAHAEGPIPFDAPRIVYSEEDERVLEAFAAANVGTAYHSLGTCAMKPREQGGVVDPRLNVYGVRGLKVADLSIPPSNVSANTYGTALVIGEKAAAIIAEELGIKGVV</sequence>
<keyword evidence="3" id="KW-0274">FAD</keyword>
<proteinExistence type="inferred from homology"/>
<protein>
    <submittedName>
        <fullName evidence="5">Alcohol oxidase-like protein</fullName>
    </submittedName>
</protein>
<dbReference type="PANTHER" id="PTHR11552:SF78">
    <property type="entry name" value="GLUCOSE-METHANOL-CHOLINE OXIDOREDUCTASE N-TERMINAL DOMAIN-CONTAINING PROTEIN"/>
    <property type="match status" value="1"/>
</dbReference>
<accession>A0AAD4LET2</accession>
<dbReference type="Pfam" id="PF00732">
    <property type="entry name" value="GMC_oxred_N"/>
    <property type="match status" value="1"/>
</dbReference>
<dbReference type="SUPFAM" id="SSF51905">
    <property type="entry name" value="FAD/NAD(P)-binding domain"/>
    <property type="match status" value="1"/>
</dbReference>
<dbReference type="PIRSF" id="PIRSF000137">
    <property type="entry name" value="Alcohol_oxidase"/>
    <property type="match status" value="1"/>
</dbReference>
<dbReference type="GO" id="GO:0016614">
    <property type="term" value="F:oxidoreductase activity, acting on CH-OH group of donors"/>
    <property type="evidence" value="ECO:0007669"/>
    <property type="project" value="InterPro"/>
</dbReference>
<dbReference type="SUPFAM" id="SSF54373">
    <property type="entry name" value="FAD-linked reductases, C-terminal domain"/>
    <property type="match status" value="1"/>
</dbReference>
<keyword evidence="3" id="KW-0285">Flavoprotein</keyword>
<feature type="binding site" evidence="3">
    <location>
        <position position="239"/>
    </location>
    <ligand>
        <name>FAD</name>
        <dbReference type="ChEBI" id="CHEBI:57692"/>
    </ligand>
</feature>
<dbReference type="InterPro" id="IPR036188">
    <property type="entry name" value="FAD/NAD-bd_sf"/>
</dbReference>
<dbReference type="PROSITE" id="PS00624">
    <property type="entry name" value="GMC_OXRED_2"/>
    <property type="match status" value="1"/>
</dbReference>
<comment type="similarity">
    <text evidence="2">Belongs to the GMC oxidoreductase family.</text>
</comment>
<dbReference type="AlphaFoldDB" id="A0AAD4LET2"/>
<dbReference type="PANTHER" id="PTHR11552">
    <property type="entry name" value="GLUCOSE-METHANOL-CHOLINE GMC OXIDOREDUCTASE"/>
    <property type="match status" value="1"/>
</dbReference>
<feature type="domain" description="Glucose-methanol-choline oxidoreductase N-terminal" evidence="4">
    <location>
        <begin position="283"/>
        <end position="297"/>
    </location>
</feature>
<dbReference type="EMBL" id="JAKELL010000035">
    <property type="protein sequence ID" value="KAH8989707.1"/>
    <property type="molecule type" value="Genomic_DNA"/>
</dbReference>
<dbReference type="Proteomes" id="UP001201163">
    <property type="component" value="Unassembled WGS sequence"/>
</dbReference>
<evidence type="ECO:0000256" key="2">
    <source>
        <dbReference type="ARBA" id="ARBA00010790"/>
    </source>
</evidence>
<evidence type="ECO:0000313" key="5">
    <source>
        <dbReference type="EMBL" id="KAH8989707.1"/>
    </source>
</evidence>
<dbReference type="Pfam" id="PF05199">
    <property type="entry name" value="GMC_oxred_C"/>
    <property type="match status" value="1"/>
</dbReference>